<proteinExistence type="predicted"/>
<dbReference type="STRING" id="1121439.dsat_1077"/>
<evidence type="ECO:0000259" key="2">
    <source>
        <dbReference type="SMART" id="SM00062"/>
    </source>
</evidence>
<feature type="domain" description="Solute-binding protein family 3/N-terminal" evidence="2">
    <location>
        <begin position="33"/>
        <end position="256"/>
    </location>
</feature>
<comment type="caution">
    <text evidence="3">The sequence shown here is derived from an EMBL/GenBank/DDBJ whole genome shotgun (WGS) entry which is preliminary data.</text>
</comment>
<protein>
    <submittedName>
        <fullName evidence="3">ABC-type transporter, periplasmic subunit family 3</fullName>
    </submittedName>
</protein>
<gene>
    <name evidence="3" type="ORF">dsat_1077</name>
</gene>
<dbReference type="SUPFAM" id="SSF53850">
    <property type="entry name" value="Periplasmic binding protein-like II"/>
    <property type="match status" value="1"/>
</dbReference>
<dbReference type="Pfam" id="PF00497">
    <property type="entry name" value="SBP_bac_3"/>
    <property type="match status" value="1"/>
</dbReference>
<dbReference type="PANTHER" id="PTHR35936">
    <property type="entry name" value="MEMBRANE-BOUND LYTIC MUREIN TRANSGLYCOSYLASE F"/>
    <property type="match status" value="1"/>
</dbReference>
<evidence type="ECO:0000256" key="1">
    <source>
        <dbReference type="ARBA" id="ARBA00022729"/>
    </source>
</evidence>
<dbReference type="AlphaFoldDB" id="S7T374"/>
<dbReference type="PANTHER" id="PTHR35936:SF6">
    <property type="entry name" value="AMINO ACID ABC TRANSPORTER SUBSTRATE-BINDING PAAT FAMILY PROTEIN"/>
    <property type="match status" value="1"/>
</dbReference>
<name>S7T374_9BACT</name>
<evidence type="ECO:0000313" key="4">
    <source>
        <dbReference type="Proteomes" id="UP000014975"/>
    </source>
</evidence>
<dbReference type="PATRIC" id="fig|1121439.3.peg.2452"/>
<keyword evidence="1" id="KW-0732">Signal</keyword>
<evidence type="ECO:0000313" key="3">
    <source>
        <dbReference type="EMBL" id="EPR30950.1"/>
    </source>
</evidence>
<dbReference type="Proteomes" id="UP000014975">
    <property type="component" value="Unassembled WGS sequence"/>
</dbReference>
<keyword evidence="4" id="KW-1185">Reference proteome</keyword>
<accession>S7T374</accession>
<dbReference type="eggNOG" id="COG0834">
    <property type="taxonomic scope" value="Bacteria"/>
</dbReference>
<dbReference type="InterPro" id="IPR001638">
    <property type="entry name" value="Solute-binding_3/MltF_N"/>
</dbReference>
<organism evidence="3 4">
    <name type="scientific">Alkalidesulfovibrio alkalitolerans DSM 16529</name>
    <dbReference type="NCBI Taxonomy" id="1121439"/>
    <lineage>
        <taxon>Bacteria</taxon>
        <taxon>Pseudomonadati</taxon>
        <taxon>Thermodesulfobacteriota</taxon>
        <taxon>Desulfovibrionia</taxon>
        <taxon>Desulfovibrionales</taxon>
        <taxon>Desulfovibrionaceae</taxon>
        <taxon>Alkalidesulfovibrio</taxon>
    </lineage>
</organism>
<reference evidence="3 4" key="1">
    <citation type="journal article" date="2013" name="Genome Announc.">
        <title>Draft genome sequences for three mercury-methylating, sulfate-reducing bacteria.</title>
        <authorList>
            <person name="Brown S.D."/>
            <person name="Hurt R.A.Jr."/>
            <person name="Gilmour C.C."/>
            <person name="Elias D.A."/>
        </authorList>
    </citation>
    <scope>NUCLEOTIDE SEQUENCE [LARGE SCALE GENOMIC DNA]</scope>
    <source>
        <strain evidence="3 4">DSM 16529</strain>
    </source>
</reference>
<dbReference type="OrthoDB" id="5455815at2"/>
<dbReference type="RefSeq" id="WP_020887774.1">
    <property type="nucleotide sequence ID" value="NZ_ATHI01000030.1"/>
</dbReference>
<dbReference type="Gene3D" id="3.40.190.10">
    <property type="entry name" value="Periplasmic binding protein-like II"/>
    <property type="match status" value="2"/>
</dbReference>
<sequence length="270" mass="29255">MRQSTCLRRLLVAGIALLWIFALSPAVRAEEKTIIFAFDPAYPPYTFMDGAQPSGFALDVLIDALAGSSFRIVSVPAQWESVQRMVALGVADMTAGMARTPEREAVYAFSRLPFAAFRVVLLAASDIADDPHGPSGLHDLQGKAVATQRGSLYESILRERGHTPIELYETEALALAAMLRGEADAFCGTDSTAWLNLAPQERERVRQIGGPLHQGALYFALAPGRAELLHALDQGMERAMSDGAYVRIFTQWFGSPPGEDLARLLPGAGH</sequence>
<dbReference type="EMBL" id="ATHI01000030">
    <property type="protein sequence ID" value="EPR30950.1"/>
    <property type="molecule type" value="Genomic_DNA"/>
</dbReference>
<dbReference type="SMART" id="SM00062">
    <property type="entry name" value="PBPb"/>
    <property type="match status" value="1"/>
</dbReference>